<feature type="compositionally biased region" description="Low complexity" evidence="1">
    <location>
        <begin position="41"/>
        <end position="54"/>
    </location>
</feature>
<evidence type="ECO:0000313" key="2">
    <source>
        <dbReference type="EMBL" id="GLW75444.1"/>
    </source>
</evidence>
<proteinExistence type="predicted"/>
<gene>
    <name evidence="2" type="ORF">Kpho02_77410</name>
</gene>
<feature type="region of interest" description="Disordered" evidence="1">
    <location>
        <begin position="35"/>
        <end position="88"/>
    </location>
</feature>
<reference evidence="2" key="1">
    <citation type="submission" date="2023-02" db="EMBL/GenBank/DDBJ databases">
        <title>Kitasatospora phosalacinea NBRC 14627.</title>
        <authorList>
            <person name="Ichikawa N."/>
            <person name="Sato H."/>
            <person name="Tonouchi N."/>
        </authorList>
    </citation>
    <scope>NUCLEOTIDE SEQUENCE</scope>
    <source>
        <strain evidence="2">NBRC 14627</strain>
    </source>
</reference>
<organism evidence="2 3">
    <name type="scientific">Kitasatospora phosalacinea</name>
    <dbReference type="NCBI Taxonomy" id="2065"/>
    <lineage>
        <taxon>Bacteria</taxon>
        <taxon>Bacillati</taxon>
        <taxon>Actinomycetota</taxon>
        <taxon>Actinomycetes</taxon>
        <taxon>Kitasatosporales</taxon>
        <taxon>Streptomycetaceae</taxon>
        <taxon>Kitasatospora</taxon>
    </lineage>
</organism>
<protein>
    <submittedName>
        <fullName evidence="2">Uncharacterized protein</fullName>
    </submittedName>
</protein>
<evidence type="ECO:0000313" key="3">
    <source>
        <dbReference type="Proteomes" id="UP001165041"/>
    </source>
</evidence>
<dbReference type="Proteomes" id="UP001165041">
    <property type="component" value="Unassembled WGS sequence"/>
</dbReference>
<comment type="caution">
    <text evidence="2">The sequence shown here is derived from an EMBL/GenBank/DDBJ whole genome shotgun (WGS) entry which is preliminary data.</text>
</comment>
<evidence type="ECO:0000256" key="1">
    <source>
        <dbReference type="SAM" id="MobiDB-lite"/>
    </source>
</evidence>
<name>A0A9W6QI51_9ACTN</name>
<dbReference type="RefSeq" id="WP_285740965.1">
    <property type="nucleotide sequence ID" value="NZ_BSSA01000064.1"/>
</dbReference>
<dbReference type="AlphaFoldDB" id="A0A9W6QI51"/>
<dbReference type="EMBL" id="BSSA01000064">
    <property type="protein sequence ID" value="GLW75444.1"/>
    <property type="molecule type" value="Genomic_DNA"/>
</dbReference>
<sequence length="267" mass="29433">MTEWTSEASEDIRLLALCHLYTVISSDPAHRFGGARGARTGGARPAGRAPFGGASDSQRPAEDPSAGLWPLPGPLPSVRPDGGAAPVRRSEGRSLYDLLGHWIGRASGGAGGDGSLERRIAEEFERLGLERLAVAWWRAAARSGDPDAADYLEILREENPDIPGFCEEVSAIELHLAAMNFRHAYLGAYYARRSVRDWVDALRWPRRLSAENAAEWLPRSRVAWQMRVYEACETREDAQELISAAERYLAENEYLAADADCDPGRTR</sequence>
<accession>A0A9W6QI51</accession>